<evidence type="ECO:0000256" key="4">
    <source>
        <dbReference type="ARBA" id="ARBA00004544"/>
    </source>
</evidence>
<dbReference type="InterPro" id="IPR027267">
    <property type="entry name" value="AH/BAR_dom_sf"/>
</dbReference>
<dbReference type="PANTHER" id="PTHR15735">
    <property type="entry name" value="FCH AND DOUBLE SH3 DOMAINS PROTEIN"/>
    <property type="match status" value="1"/>
</dbReference>
<evidence type="ECO:0000256" key="6">
    <source>
        <dbReference type="ARBA" id="ARBA00022443"/>
    </source>
</evidence>
<keyword evidence="19" id="KW-0732">Signal</keyword>
<protein>
    <submittedName>
        <fullName evidence="24">Cdc42-interacting protein 4-like protein Thyroid receptor-interacting protein 10-like protein</fullName>
    </submittedName>
</protein>
<dbReference type="GO" id="GO:0005856">
    <property type="term" value="C:cytoskeleton"/>
    <property type="evidence" value="ECO:0007669"/>
    <property type="project" value="UniProtKB-SubCell"/>
</dbReference>
<accession>A0A6G0J9M9</accession>
<evidence type="ECO:0000256" key="16">
    <source>
        <dbReference type="PROSITE-ProRule" id="PRU01077"/>
    </source>
</evidence>
<keyword evidence="7" id="KW-1003">Cell membrane</keyword>
<evidence type="ECO:0000256" key="3">
    <source>
        <dbReference type="ARBA" id="ARBA00004371"/>
    </source>
</evidence>
<dbReference type="SMART" id="SM00055">
    <property type="entry name" value="FCH"/>
    <property type="match status" value="1"/>
</dbReference>
<keyword evidence="14" id="KW-0458">Lysosome</keyword>
<evidence type="ECO:0000256" key="17">
    <source>
        <dbReference type="SAM" id="Coils"/>
    </source>
</evidence>
<dbReference type="InterPro" id="IPR036028">
    <property type="entry name" value="SH3-like_dom_sf"/>
</dbReference>
<evidence type="ECO:0000256" key="15">
    <source>
        <dbReference type="PROSITE-ProRule" id="PRU00192"/>
    </source>
</evidence>
<evidence type="ECO:0000259" key="23">
    <source>
        <dbReference type="PROSITE" id="PS51860"/>
    </source>
</evidence>
<dbReference type="Gene3D" id="2.30.30.40">
    <property type="entry name" value="SH3 Domains"/>
    <property type="match status" value="1"/>
</dbReference>
<feature type="region of interest" description="Disordered" evidence="18">
    <location>
        <begin position="330"/>
        <end position="350"/>
    </location>
</feature>
<dbReference type="PROSITE" id="PS50002">
    <property type="entry name" value="SH3"/>
    <property type="match status" value="1"/>
</dbReference>
<dbReference type="NCBIfam" id="NF040941">
    <property type="entry name" value="GGGWT_bact"/>
    <property type="match status" value="1"/>
</dbReference>
<evidence type="ECO:0000256" key="9">
    <source>
        <dbReference type="ARBA" id="ARBA00022583"/>
    </source>
</evidence>
<evidence type="ECO:0000259" key="21">
    <source>
        <dbReference type="PROSITE" id="PS51406"/>
    </source>
</evidence>
<feature type="domain" description="F-BAR" evidence="22">
    <location>
        <begin position="256"/>
        <end position="448"/>
    </location>
</feature>
<comment type="subcellular location">
    <subcellularLocation>
        <location evidence="1">Cell membrane</location>
    </subcellularLocation>
    <subcellularLocation>
        <location evidence="4">Cytoplasm</location>
        <location evidence="4">Cell cortex</location>
    </subcellularLocation>
    <subcellularLocation>
        <location evidence="2">Cytoplasm</location>
        <location evidence="2">Cytoskeleton</location>
    </subcellularLocation>
    <subcellularLocation>
        <location evidence="3">Lysosome</location>
    </subcellularLocation>
</comment>
<evidence type="ECO:0000259" key="22">
    <source>
        <dbReference type="PROSITE" id="PS51741"/>
    </source>
</evidence>
<dbReference type="Proteomes" id="UP000424527">
    <property type="component" value="Unassembled WGS sequence"/>
</dbReference>
<name>A0A6G0J9M9_LARCR</name>
<dbReference type="PROSITE" id="PS51860">
    <property type="entry name" value="REM_1"/>
    <property type="match status" value="1"/>
</dbReference>
<keyword evidence="9" id="KW-0254">Endocytosis</keyword>
<proteinExistence type="inferred from homology"/>
<feature type="domain" description="Fibrinogen C-terminal" evidence="21">
    <location>
        <begin position="21"/>
        <end position="206"/>
    </location>
</feature>
<dbReference type="InterPro" id="IPR036056">
    <property type="entry name" value="Fibrinogen-like_C"/>
</dbReference>
<dbReference type="InterPro" id="IPR011072">
    <property type="entry name" value="HR1_rho-bd"/>
</dbReference>
<dbReference type="Gene3D" id="3.90.215.10">
    <property type="entry name" value="Gamma Fibrinogen, chain A, domain 1"/>
    <property type="match status" value="1"/>
</dbReference>
<evidence type="ECO:0000313" key="25">
    <source>
        <dbReference type="Proteomes" id="UP000424527"/>
    </source>
</evidence>
<evidence type="ECO:0000256" key="18">
    <source>
        <dbReference type="SAM" id="MobiDB-lite"/>
    </source>
</evidence>
<evidence type="ECO:0000256" key="8">
    <source>
        <dbReference type="ARBA" id="ARBA00022490"/>
    </source>
</evidence>
<evidence type="ECO:0000259" key="20">
    <source>
        <dbReference type="PROSITE" id="PS50002"/>
    </source>
</evidence>
<comment type="similarity">
    <text evidence="5">Belongs to the FNBP1 family.</text>
</comment>
<evidence type="ECO:0000256" key="14">
    <source>
        <dbReference type="ARBA" id="ARBA00023228"/>
    </source>
</evidence>
<dbReference type="PROSITE" id="PS51406">
    <property type="entry name" value="FIBRINOGEN_C_2"/>
    <property type="match status" value="1"/>
</dbReference>
<dbReference type="PANTHER" id="PTHR15735:SF17">
    <property type="entry name" value="CDC42-INTERACTING PROTEIN 4"/>
    <property type="match status" value="1"/>
</dbReference>
<dbReference type="EMBL" id="REGW02000001">
    <property type="protein sequence ID" value="KAE8300430.1"/>
    <property type="molecule type" value="Genomic_DNA"/>
</dbReference>
<evidence type="ECO:0000256" key="11">
    <source>
        <dbReference type="ARBA" id="ARBA00023121"/>
    </source>
</evidence>
<evidence type="ECO:0000313" key="24">
    <source>
        <dbReference type="EMBL" id="KAE8300430.1"/>
    </source>
</evidence>
<dbReference type="GO" id="GO:0005764">
    <property type="term" value="C:lysosome"/>
    <property type="evidence" value="ECO:0007669"/>
    <property type="project" value="UniProtKB-SubCell"/>
</dbReference>
<dbReference type="PROSITE" id="PS51741">
    <property type="entry name" value="F_BAR"/>
    <property type="match status" value="1"/>
</dbReference>
<evidence type="ECO:0000256" key="1">
    <source>
        <dbReference type="ARBA" id="ARBA00004236"/>
    </source>
</evidence>
<keyword evidence="8" id="KW-0963">Cytoplasm</keyword>
<keyword evidence="10 16" id="KW-0175">Coiled coil</keyword>
<organism evidence="24 25">
    <name type="scientific">Larimichthys crocea</name>
    <name type="common">Large yellow croaker</name>
    <name type="synonym">Pseudosciaena crocea</name>
    <dbReference type="NCBI Taxonomy" id="215358"/>
    <lineage>
        <taxon>Eukaryota</taxon>
        <taxon>Metazoa</taxon>
        <taxon>Chordata</taxon>
        <taxon>Craniata</taxon>
        <taxon>Vertebrata</taxon>
        <taxon>Euteleostomi</taxon>
        <taxon>Actinopterygii</taxon>
        <taxon>Neopterygii</taxon>
        <taxon>Teleostei</taxon>
        <taxon>Neoteleostei</taxon>
        <taxon>Acanthomorphata</taxon>
        <taxon>Eupercaria</taxon>
        <taxon>Sciaenidae</taxon>
        <taxon>Larimichthys</taxon>
    </lineage>
</organism>
<dbReference type="SUPFAM" id="SSF50044">
    <property type="entry name" value="SH3-domain"/>
    <property type="match status" value="1"/>
</dbReference>
<dbReference type="InterPro" id="IPR002181">
    <property type="entry name" value="Fibrinogen_a/b/g_C_dom"/>
</dbReference>
<evidence type="ECO:0000256" key="19">
    <source>
        <dbReference type="SAM" id="SignalP"/>
    </source>
</evidence>
<gene>
    <name evidence="24" type="ORF">D5F01_LYC00570</name>
</gene>
<dbReference type="Gene3D" id="1.20.1270.60">
    <property type="entry name" value="Arfaptin homology (AH) domain/BAR domain"/>
    <property type="match status" value="1"/>
</dbReference>
<dbReference type="GO" id="GO:0005938">
    <property type="term" value="C:cell cortex"/>
    <property type="evidence" value="ECO:0007669"/>
    <property type="project" value="UniProtKB-SubCell"/>
</dbReference>
<dbReference type="GO" id="GO:0005886">
    <property type="term" value="C:plasma membrane"/>
    <property type="evidence" value="ECO:0007669"/>
    <property type="project" value="UniProtKB-SubCell"/>
</dbReference>
<dbReference type="InterPro" id="IPR057870">
    <property type="entry name" value="HR1_TOCA"/>
</dbReference>
<keyword evidence="25" id="KW-1185">Reference proteome</keyword>
<keyword evidence="13" id="KW-0206">Cytoskeleton</keyword>
<keyword evidence="6 15" id="KW-0728">SH3 domain</keyword>
<feature type="chain" id="PRO_5026148194" evidence="19">
    <location>
        <begin position="21"/>
        <end position="745"/>
    </location>
</feature>
<evidence type="ECO:0000256" key="12">
    <source>
        <dbReference type="ARBA" id="ARBA00023136"/>
    </source>
</evidence>
<dbReference type="Pfam" id="PF00147">
    <property type="entry name" value="Fibrinogen_C"/>
    <property type="match status" value="1"/>
</dbReference>
<feature type="domain" description="SH3" evidence="20">
    <location>
        <begin position="685"/>
        <end position="745"/>
    </location>
</feature>
<dbReference type="FunFam" id="1.20.1270.60:FF:000002">
    <property type="entry name" value="Formin-binding protein 1-like isoform 1"/>
    <property type="match status" value="1"/>
</dbReference>
<dbReference type="CDD" id="cd07653">
    <property type="entry name" value="F-BAR_CIP4-like"/>
    <property type="match status" value="1"/>
</dbReference>
<dbReference type="InterPro" id="IPR031160">
    <property type="entry name" value="F_BAR_dom"/>
</dbReference>
<dbReference type="InterPro" id="IPR001060">
    <property type="entry name" value="FCH_dom"/>
</dbReference>
<evidence type="ECO:0000256" key="5">
    <source>
        <dbReference type="ARBA" id="ARBA00009426"/>
    </source>
</evidence>
<dbReference type="InterPro" id="IPR001452">
    <property type="entry name" value="SH3_domain"/>
</dbReference>
<dbReference type="CDD" id="cd00087">
    <property type="entry name" value="FReD"/>
    <property type="match status" value="1"/>
</dbReference>
<dbReference type="GO" id="GO:0006897">
    <property type="term" value="P:endocytosis"/>
    <property type="evidence" value="ECO:0007669"/>
    <property type="project" value="UniProtKB-KW"/>
</dbReference>
<reference evidence="24 25" key="1">
    <citation type="submission" date="2019-07" db="EMBL/GenBank/DDBJ databases">
        <title>Chromosome genome assembly for large yellow croaker.</title>
        <authorList>
            <person name="Xiao S."/>
        </authorList>
    </citation>
    <scope>NUCLEOTIDE SEQUENCE [LARGE SCALE GENOMIC DNA]</scope>
    <source>
        <strain evidence="24">JMULYC20181020</strain>
        <tissue evidence="24">Muscle</tissue>
    </source>
</reference>
<evidence type="ECO:0000256" key="2">
    <source>
        <dbReference type="ARBA" id="ARBA00004245"/>
    </source>
</evidence>
<feature type="signal peptide" evidence="19">
    <location>
        <begin position="1"/>
        <end position="20"/>
    </location>
</feature>
<dbReference type="Pfam" id="PF00611">
    <property type="entry name" value="FCH"/>
    <property type="match status" value="1"/>
</dbReference>
<sequence>MMKQVTLFAALLVLAASVRCDPEFYLPIDCDDIYRHDNSTPSGVYTIYPGGPISPLKVYCDMETDGGRWTVIQRRLDGTENFFRPWSHYNTGFGNVAGEYWLGLENIFLLTVRKKNELRFDMEDFEGGKASAQYSSFSVDTESAGYQLHLGSFSGGAAGDSLSDHNNMKFTTFDKDQDQWDNNCAQHYLGGFWYSACHNVNINGMYAPHSADQYDHLDKHTQSGLDLVERYIKFVKERTEIEQSYAKQLRFSNHGSFQEILNELNDYAGQRELIAENMMTGICVELTKYLQDLKQERKTHLSDAKKAQQNLETSFKHLESTKKRYAKEWGEAEKATQQAEKTEHDLNATRLDVDKAKQHAHARTHTAEECRNDYAAHLQKYNKEQNFFYYTEIPQIFNKMQDMDERRIRRMAEAYCQFSDIEKKVLPIISKCLEGISAAGMKIDEKQDSILFIEQHKSGFERPGDVEFEDYTQGIKPATSDSSLNPPKVRAKLWPFSKKHKFAPPSFSPPSPFPPGSHPISLPLSKLQHSSLSLCLREFNRSIKPRISTLKILHKQHSPHAAEDFSHLPPEQRKKRLQGKIEDITKELQKAQDQSEALEKMKGVYEQNPQMGDPSSLEPQITETAQNLGRLRGELAKYETWLSEAVGGEESSNAINNNTQHGVVAADPPHNIYTEFEDEFDDIESPIGQCTALYTFEGNSEGTISITEGELLSIMEEDKGDGWMRVLRASGEEGYIPSSYVKLGP</sequence>
<dbReference type="SUPFAM" id="SSF56496">
    <property type="entry name" value="Fibrinogen C-terminal domain-like"/>
    <property type="match status" value="1"/>
</dbReference>
<dbReference type="SMART" id="SM00326">
    <property type="entry name" value="SH3"/>
    <property type="match status" value="1"/>
</dbReference>
<dbReference type="InterPro" id="IPR014716">
    <property type="entry name" value="Fibrinogen_a/b/g_C_1"/>
</dbReference>
<dbReference type="Pfam" id="PF25610">
    <property type="entry name" value="HR1_TOCA"/>
    <property type="match status" value="1"/>
</dbReference>
<dbReference type="AlphaFoldDB" id="A0A6G0J9M9"/>
<dbReference type="CDD" id="cd11911">
    <property type="entry name" value="SH3_CIP4-like"/>
    <property type="match status" value="1"/>
</dbReference>
<dbReference type="CDD" id="cd11628">
    <property type="entry name" value="HR1_CIP4_FNBP1L"/>
    <property type="match status" value="1"/>
</dbReference>
<evidence type="ECO:0000256" key="10">
    <source>
        <dbReference type="ARBA" id="ARBA00023054"/>
    </source>
</evidence>
<dbReference type="SUPFAM" id="SSF103657">
    <property type="entry name" value="BAR/IMD domain-like"/>
    <property type="match status" value="1"/>
</dbReference>
<evidence type="ECO:0000256" key="13">
    <source>
        <dbReference type="ARBA" id="ARBA00023212"/>
    </source>
</evidence>
<keyword evidence="12" id="KW-0472">Membrane</keyword>
<dbReference type="Pfam" id="PF00018">
    <property type="entry name" value="SH3_1"/>
    <property type="match status" value="1"/>
</dbReference>
<comment type="caution">
    <text evidence="24">The sequence shown here is derived from an EMBL/GenBank/DDBJ whole genome shotgun (WGS) entry which is preliminary data.</text>
</comment>
<dbReference type="SMART" id="SM00186">
    <property type="entry name" value="FBG"/>
    <property type="match status" value="1"/>
</dbReference>
<dbReference type="GO" id="GO:0007165">
    <property type="term" value="P:signal transduction"/>
    <property type="evidence" value="ECO:0007669"/>
    <property type="project" value="InterPro"/>
</dbReference>
<feature type="coiled-coil region" evidence="17">
    <location>
        <begin position="574"/>
        <end position="608"/>
    </location>
</feature>
<keyword evidence="11" id="KW-0446">Lipid-binding</keyword>
<feature type="domain" description="REM-1" evidence="23">
    <location>
        <begin position="567"/>
        <end position="644"/>
    </location>
</feature>
<evidence type="ECO:0000256" key="7">
    <source>
        <dbReference type="ARBA" id="ARBA00022475"/>
    </source>
</evidence>
<dbReference type="InterPro" id="IPR057871">
    <property type="entry name" value="HR1_CIP4_FNBP1L"/>
</dbReference>
<dbReference type="GO" id="GO:0008289">
    <property type="term" value="F:lipid binding"/>
    <property type="evidence" value="ECO:0007669"/>
    <property type="project" value="UniProtKB-KW"/>
</dbReference>
<dbReference type="Gene3D" id="6.10.140.470">
    <property type="match status" value="1"/>
</dbReference>